<dbReference type="AlphaFoldDB" id="A0AAV0VR82"/>
<accession>A0AAV0VR82</accession>
<organism evidence="1 2">
    <name type="scientific">Macrosiphum euphorbiae</name>
    <name type="common">potato aphid</name>
    <dbReference type="NCBI Taxonomy" id="13131"/>
    <lineage>
        <taxon>Eukaryota</taxon>
        <taxon>Metazoa</taxon>
        <taxon>Ecdysozoa</taxon>
        <taxon>Arthropoda</taxon>
        <taxon>Hexapoda</taxon>
        <taxon>Insecta</taxon>
        <taxon>Pterygota</taxon>
        <taxon>Neoptera</taxon>
        <taxon>Paraneoptera</taxon>
        <taxon>Hemiptera</taxon>
        <taxon>Sternorrhyncha</taxon>
        <taxon>Aphidomorpha</taxon>
        <taxon>Aphidoidea</taxon>
        <taxon>Aphididae</taxon>
        <taxon>Macrosiphini</taxon>
        <taxon>Macrosiphum</taxon>
    </lineage>
</organism>
<name>A0AAV0VR82_9HEMI</name>
<gene>
    <name evidence="1" type="ORF">MEUPH1_LOCUS3072</name>
</gene>
<sequence length="521" mass="59189">MSNNQLHDKVVRYANGQHQSTPLPVCKNVRSSKVSLIPTSKASQISSKIMDRDIKKIESVIYQKEQPIVPLNLNISKEVTITSITNVNDTENNMILNKLKKLPGITIDLVKTEPVFKVPESPRLKNNKKNITSHNKLKVLFEKKGLSERRNDNMKAMDNCLTRNIINISNTNLSPSKTVKQKQIFNNKSLATTSSDQGILKNPEASLKKYPVLEKENVQRTSSPKKLQKKVQSVSKIKSKSLKTIKLVEESNICNTFSKEVKKVSDKDSIINNTDLNTNELANESYRLMDLSTDGQFNIVPASFPSNFINVHVPEYNSFLMGIGKSPEDCSMHLETSQNDTENGSFIIKEELDHFSDFIGCVNTSLNINKSNDIHSELASQSFINGISSLDNIKDEQLCINNKSKENINGKFEDEQKHTSNFYLYNHTSKQLSLPHKDMNLTMDTYIKQEDKQLLQNDNSLENIHKNGSNLMEFNTSIPQILPFNTHKNSSYLESDENENGIKRKQTQNELHEKLKKQKLC</sequence>
<protein>
    <submittedName>
        <fullName evidence="1">Uncharacterized protein</fullName>
    </submittedName>
</protein>
<evidence type="ECO:0000313" key="1">
    <source>
        <dbReference type="EMBL" id="CAI6346129.1"/>
    </source>
</evidence>
<proteinExistence type="predicted"/>
<reference evidence="1 2" key="1">
    <citation type="submission" date="2023-01" db="EMBL/GenBank/DDBJ databases">
        <authorList>
            <person name="Whitehead M."/>
        </authorList>
    </citation>
    <scope>NUCLEOTIDE SEQUENCE [LARGE SCALE GENOMIC DNA]</scope>
</reference>
<keyword evidence="2" id="KW-1185">Reference proteome</keyword>
<evidence type="ECO:0000313" key="2">
    <source>
        <dbReference type="Proteomes" id="UP001160148"/>
    </source>
</evidence>
<comment type="caution">
    <text evidence="1">The sequence shown here is derived from an EMBL/GenBank/DDBJ whole genome shotgun (WGS) entry which is preliminary data.</text>
</comment>
<dbReference type="Proteomes" id="UP001160148">
    <property type="component" value="Unassembled WGS sequence"/>
</dbReference>
<dbReference type="EMBL" id="CARXXK010000001">
    <property type="protein sequence ID" value="CAI6346129.1"/>
    <property type="molecule type" value="Genomic_DNA"/>
</dbReference>